<evidence type="ECO:0008006" key="3">
    <source>
        <dbReference type="Google" id="ProtNLM"/>
    </source>
</evidence>
<dbReference type="GO" id="GO:0005770">
    <property type="term" value="C:late endosome"/>
    <property type="evidence" value="ECO:0007669"/>
    <property type="project" value="TreeGrafter"/>
</dbReference>
<dbReference type="GO" id="GO:0005764">
    <property type="term" value="C:lysosome"/>
    <property type="evidence" value="ECO:0007669"/>
    <property type="project" value="TreeGrafter"/>
</dbReference>
<dbReference type="PANTHER" id="PTHR16120">
    <property type="entry name" value="AP-5 COMPLEX SUBUNIT SIGMA-1"/>
    <property type="match status" value="1"/>
</dbReference>
<organism evidence="1 2">
    <name type="scientific">Hymenochirus boettgeri</name>
    <name type="common">Congo dwarf clawed frog</name>
    <dbReference type="NCBI Taxonomy" id="247094"/>
    <lineage>
        <taxon>Eukaryota</taxon>
        <taxon>Metazoa</taxon>
        <taxon>Chordata</taxon>
        <taxon>Craniata</taxon>
        <taxon>Vertebrata</taxon>
        <taxon>Euteleostomi</taxon>
        <taxon>Amphibia</taxon>
        <taxon>Batrachia</taxon>
        <taxon>Anura</taxon>
        <taxon>Pipoidea</taxon>
        <taxon>Pipidae</taxon>
        <taxon>Pipinae</taxon>
        <taxon>Hymenochirus</taxon>
    </lineage>
</organism>
<reference evidence="1" key="1">
    <citation type="thesis" date="2020" institute="ProQuest LLC" country="789 East Eisenhower Parkway, Ann Arbor, MI, USA">
        <title>Comparative Genomics and Chromosome Evolution.</title>
        <authorList>
            <person name="Mudd A.B."/>
        </authorList>
    </citation>
    <scope>NUCLEOTIDE SEQUENCE</scope>
    <source>
        <strain evidence="1">Female2</strain>
        <tissue evidence="1">Blood</tissue>
    </source>
</reference>
<dbReference type="GO" id="GO:0005829">
    <property type="term" value="C:cytosol"/>
    <property type="evidence" value="ECO:0007669"/>
    <property type="project" value="TreeGrafter"/>
</dbReference>
<dbReference type="PANTHER" id="PTHR16120:SF0">
    <property type="entry name" value="AP-5 COMPLEX SUBUNIT SIGMA-1"/>
    <property type="match status" value="1"/>
</dbReference>
<evidence type="ECO:0000313" key="2">
    <source>
        <dbReference type="Proteomes" id="UP000812440"/>
    </source>
</evidence>
<dbReference type="AlphaFoldDB" id="A0A8T2IPS3"/>
<comment type="caution">
    <text evidence="1">The sequence shown here is derived from an EMBL/GenBank/DDBJ whole genome shotgun (WGS) entry which is preliminary data.</text>
</comment>
<dbReference type="InterPro" id="IPR029392">
    <property type="entry name" value="AP-5_subunit_s1"/>
</dbReference>
<dbReference type="GO" id="GO:0030119">
    <property type="term" value="C:AP-type membrane coat adaptor complex"/>
    <property type="evidence" value="ECO:0007669"/>
    <property type="project" value="InterPro"/>
</dbReference>
<sequence>MVSGFVIHTLGTSVDESTNSSKVLYSKFFRYDLLDEQSLLYERMKRKQQISIVASQTRSMCHLRRQASGRPANDFTVHLSDEPISLLEEDIGVYSLEAGDPFTQEKIVLWVSVFSLGFSLICDLQENLALAEYTLRMLVKYLVDSLKLLTNSNNIVLSADKIEMSLDKFIPLGQLLFLNHQAVQVLERELSSKMSL</sequence>
<proteinExistence type="predicted"/>
<name>A0A8T2IPS3_9PIPI</name>
<keyword evidence="2" id="KW-1185">Reference proteome</keyword>
<dbReference type="Proteomes" id="UP000812440">
    <property type="component" value="Chromosome 7"/>
</dbReference>
<dbReference type="EMBL" id="JAACNH010000008">
    <property type="protein sequence ID" value="KAG8434929.1"/>
    <property type="molecule type" value="Genomic_DNA"/>
</dbReference>
<dbReference type="GO" id="GO:0016197">
    <property type="term" value="P:endosomal transport"/>
    <property type="evidence" value="ECO:0007669"/>
    <property type="project" value="InterPro"/>
</dbReference>
<accession>A0A8T2IPS3</accession>
<dbReference type="Pfam" id="PF15001">
    <property type="entry name" value="AP-5_subunit_s1"/>
    <property type="match status" value="1"/>
</dbReference>
<dbReference type="OrthoDB" id="370698at2759"/>
<protein>
    <recommendedName>
        <fullName evidence="3">AP-5 complex subunit sigma-1</fullName>
    </recommendedName>
</protein>
<dbReference type="GO" id="GO:0000724">
    <property type="term" value="P:double-strand break repair via homologous recombination"/>
    <property type="evidence" value="ECO:0007669"/>
    <property type="project" value="InterPro"/>
</dbReference>
<gene>
    <name evidence="1" type="ORF">GDO86_013046</name>
</gene>
<evidence type="ECO:0000313" key="1">
    <source>
        <dbReference type="EMBL" id="KAG8434929.1"/>
    </source>
</evidence>